<evidence type="ECO:0000256" key="6">
    <source>
        <dbReference type="ARBA" id="ARBA00023136"/>
    </source>
</evidence>
<evidence type="ECO:0000313" key="11">
    <source>
        <dbReference type="EMBL" id="SVB10076.1"/>
    </source>
</evidence>
<evidence type="ECO:0000256" key="3">
    <source>
        <dbReference type="ARBA" id="ARBA00022692"/>
    </source>
</evidence>
<keyword evidence="4" id="KW-0732">Signal</keyword>
<evidence type="ECO:0000259" key="9">
    <source>
        <dbReference type="Pfam" id="PF00593"/>
    </source>
</evidence>
<dbReference type="Pfam" id="PF07715">
    <property type="entry name" value="Plug"/>
    <property type="match status" value="1"/>
</dbReference>
<proteinExistence type="predicted"/>
<dbReference type="PANTHER" id="PTHR30069:SF29">
    <property type="entry name" value="HEMOGLOBIN AND HEMOGLOBIN-HAPTOGLOBIN-BINDING PROTEIN 1-RELATED"/>
    <property type="match status" value="1"/>
</dbReference>
<dbReference type="InterPro" id="IPR039426">
    <property type="entry name" value="TonB-dep_rcpt-like"/>
</dbReference>
<dbReference type="PROSITE" id="PS52016">
    <property type="entry name" value="TONB_DEPENDENT_REC_3"/>
    <property type="match status" value="1"/>
</dbReference>
<evidence type="ECO:0000256" key="2">
    <source>
        <dbReference type="ARBA" id="ARBA00022448"/>
    </source>
</evidence>
<dbReference type="GO" id="GO:0044718">
    <property type="term" value="P:siderophore transmembrane transport"/>
    <property type="evidence" value="ECO:0007669"/>
    <property type="project" value="TreeGrafter"/>
</dbReference>
<evidence type="ECO:0000256" key="5">
    <source>
        <dbReference type="ARBA" id="ARBA00023077"/>
    </source>
</evidence>
<dbReference type="Gene3D" id="2.40.170.20">
    <property type="entry name" value="TonB-dependent receptor, beta-barrel domain"/>
    <property type="match status" value="1"/>
</dbReference>
<keyword evidence="8" id="KW-0998">Cell outer membrane</keyword>
<sequence>MKESMAPKPIMDRGMTDCESEKSLQSLIPFRECCLAILFLTGLHLTVSAQSETEMMHGSQFMLDEIVVVGDRAESVLKKSTTASGVLTSSDLSTIPSKNLAEALSYLTGIVFVNQDASGNMPVAIVRGFYGGGEAEYLLLNVDGVPVNDLSSGLINWNLIPIDEIKRIEITRGGGSAMYGDLAIGAVINVITHRNYPDRNLNMSLKGGQFGNKGIRIDQNYRFDNHGIKLGGNLQKNTGYRDHSDFENNNLTGVYNYGLSKANLWVNVDYSRLRRNDAGPLTEDLLKDNRQQSNSLFSNDNHLRDQFDSAVSFVSSDDPNNQFSLRAGFRSYEQKQTRTLQLTSQLGDSQFENQNNQVFWSQLQYRQELGKTKLIAGLEIENGSFDSKYYDLDHTTVLSQGKGSRSKLGFYLEGKQSFNDKLGVTLGAHFDMIKNSGTVSNVPKTGLKISQVSPRVGVHYQYFGARFFEGNLFANWSEAFKAPSLDQLYDTRIINFFGQEFNYSNTSLVPQKSINFDVGLYQKFGFPASALSGEVSLAVYSLDIKNEIDFDMATFKYGNIMKSHHGGVEGSFGFYMANRIRVNSTVNIMDVIFNGGEYDGNMLKNIPRISYTNRFTCKLNSYVNIVLAQRFFGEVFLDDANSTSLPAYMVFDSKLQFKLNSMKLDLNLYNLTDTFYNSSGYMLFDPFLQENVKFLYPAQGRYIEISIGYTL</sequence>
<dbReference type="InterPro" id="IPR036942">
    <property type="entry name" value="Beta-barrel_TonB_sf"/>
</dbReference>
<dbReference type="InterPro" id="IPR037066">
    <property type="entry name" value="Plug_dom_sf"/>
</dbReference>
<keyword evidence="5" id="KW-0798">TonB box</keyword>
<dbReference type="Pfam" id="PF00593">
    <property type="entry name" value="TonB_dep_Rec_b-barrel"/>
    <property type="match status" value="1"/>
</dbReference>
<gene>
    <name evidence="11" type="ORF">METZ01_LOCUS162930</name>
</gene>
<dbReference type="EMBL" id="UINC01028673">
    <property type="protein sequence ID" value="SVB10076.1"/>
    <property type="molecule type" value="Genomic_DNA"/>
</dbReference>
<dbReference type="InterPro" id="IPR012910">
    <property type="entry name" value="Plug_dom"/>
</dbReference>
<dbReference type="PANTHER" id="PTHR30069">
    <property type="entry name" value="TONB-DEPENDENT OUTER MEMBRANE RECEPTOR"/>
    <property type="match status" value="1"/>
</dbReference>
<feature type="non-terminal residue" evidence="11">
    <location>
        <position position="711"/>
    </location>
</feature>
<keyword evidence="6" id="KW-0472">Membrane</keyword>
<evidence type="ECO:0008006" key="12">
    <source>
        <dbReference type="Google" id="ProtNLM"/>
    </source>
</evidence>
<organism evidence="11">
    <name type="scientific">marine metagenome</name>
    <dbReference type="NCBI Taxonomy" id="408172"/>
    <lineage>
        <taxon>unclassified sequences</taxon>
        <taxon>metagenomes</taxon>
        <taxon>ecological metagenomes</taxon>
    </lineage>
</organism>
<evidence type="ECO:0000256" key="4">
    <source>
        <dbReference type="ARBA" id="ARBA00022729"/>
    </source>
</evidence>
<accession>A0A382B8G4</accession>
<dbReference type="GO" id="GO:0009279">
    <property type="term" value="C:cell outer membrane"/>
    <property type="evidence" value="ECO:0007669"/>
    <property type="project" value="UniProtKB-SubCell"/>
</dbReference>
<keyword evidence="2" id="KW-0813">Transport</keyword>
<comment type="subcellular location">
    <subcellularLocation>
        <location evidence="1">Cell outer membrane</location>
        <topology evidence="1">Multi-pass membrane protein</topology>
    </subcellularLocation>
</comment>
<keyword evidence="7" id="KW-0675">Receptor</keyword>
<feature type="domain" description="TonB-dependent receptor-like beta-barrel" evidence="9">
    <location>
        <begin position="243"/>
        <end position="671"/>
    </location>
</feature>
<protein>
    <recommendedName>
        <fullName evidence="12">TonB-dependent receptor plug domain-containing protein</fullName>
    </recommendedName>
</protein>
<evidence type="ECO:0000259" key="10">
    <source>
        <dbReference type="Pfam" id="PF07715"/>
    </source>
</evidence>
<dbReference type="GO" id="GO:0015344">
    <property type="term" value="F:siderophore uptake transmembrane transporter activity"/>
    <property type="evidence" value="ECO:0007669"/>
    <property type="project" value="TreeGrafter"/>
</dbReference>
<dbReference type="InterPro" id="IPR000531">
    <property type="entry name" value="Beta-barrel_TonB"/>
</dbReference>
<dbReference type="SUPFAM" id="SSF56935">
    <property type="entry name" value="Porins"/>
    <property type="match status" value="1"/>
</dbReference>
<name>A0A382B8G4_9ZZZZ</name>
<dbReference type="AlphaFoldDB" id="A0A382B8G4"/>
<feature type="domain" description="TonB-dependent receptor plug" evidence="10">
    <location>
        <begin position="78"/>
        <end position="187"/>
    </location>
</feature>
<dbReference type="Gene3D" id="2.170.130.10">
    <property type="entry name" value="TonB-dependent receptor, plug domain"/>
    <property type="match status" value="1"/>
</dbReference>
<evidence type="ECO:0000256" key="7">
    <source>
        <dbReference type="ARBA" id="ARBA00023170"/>
    </source>
</evidence>
<evidence type="ECO:0000256" key="8">
    <source>
        <dbReference type="ARBA" id="ARBA00023237"/>
    </source>
</evidence>
<reference evidence="11" key="1">
    <citation type="submission" date="2018-05" db="EMBL/GenBank/DDBJ databases">
        <authorList>
            <person name="Lanie J.A."/>
            <person name="Ng W.-L."/>
            <person name="Kazmierczak K.M."/>
            <person name="Andrzejewski T.M."/>
            <person name="Davidsen T.M."/>
            <person name="Wayne K.J."/>
            <person name="Tettelin H."/>
            <person name="Glass J.I."/>
            <person name="Rusch D."/>
            <person name="Podicherti R."/>
            <person name="Tsui H.-C.T."/>
            <person name="Winkler M.E."/>
        </authorList>
    </citation>
    <scope>NUCLEOTIDE SEQUENCE</scope>
</reference>
<keyword evidence="3" id="KW-0812">Transmembrane</keyword>
<evidence type="ECO:0000256" key="1">
    <source>
        <dbReference type="ARBA" id="ARBA00004571"/>
    </source>
</evidence>